<dbReference type="SUPFAM" id="SSF52540">
    <property type="entry name" value="P-loop containing nucleoside triphosphate hydrolases"/>
    <property type="match status" value="1"/>
</dbReference>
<accession>A0A9W6L7T3</accession>
<gene>
    <name evidence="6" type="ORF">GCM10017577_56220</name>
</gene>
<dbReference type="InterPro" id="IPR003439">
    <property type="entry name" value="ABC_transporter-like_ATP-bd"/>
</dbReference>
<dbReference type="GO" id="GO:0005524">
    <property type="term" value="F:ATP binding"/>
    <property type="evidence" value="ECO:0007669"/>
    <property type="project" value="UniProtKB-KW"/>
</dbReference>
<dbReference type="GO" id="GO:0043190">
    <property type="term" value="C:ATP-binding cassette (ABC) transporter complex"/>
    <property type="evidence" value="ECO:0007669"/>
    <property type="project" value="InterPro"/>
</dbReference>
<name>A0A9W6L7T3_9PSEU</name>
<sequence length="385" mass="41314">MLTITDLYKTYRGAASPAVRGVSFEVPRGAMVSLLGPSGCGKTTTLRCVAGLETPDSGEIVLADRVLDSVSRGVSVPVHRRGLGMVFQSYAIWPHMSVLDNVRFPLQTLPRSEQVSRAEQIRRVEEALDLVQLGRFAGRRATDLSGGQQQRLALARALVGRPPLLLLDEPLSNLDARLRDEMRFELLRLQSELGITTVFVTHDQAEALALSDAIVLMNDGVIAQVGPPTELYRRPASRFVASFIGRTNLWDGDVLDEPGVDGLVTVGTALGPLRGVVGADGVRRGGPAVLACRPEQMAIEDIETADPRSPNAVEAVVKSSIFTGDAAESVLEAGRVELRVRHAPDNRHAPGDRVLVRFTPGDCIVLPSGAEADSTDGVPERELVG</sequence>
<dbReference type="GO" id="GO:0015418">
    <property type="term" value="F:ABC-type quaternary ammonium compound transporting activity"/>
    <property type="evidence" value="ECO:0007669"/>
    <property type="project" value="UniProtKB-EC"/>
</dbReference>
<dbReference type="PANTHER" id="PTHR42781:SF4">
    <property type="entry name" value="SPERMIDINE_PUTRESCINE IMPORT ATP-BINDING PROTEIN POTA"/>
    <property type="match status" value="1"/>
</dbReference>
<dbReference type="FunFam" id="3.40.50.300:FF:000425">
    <property type="entry name" value="Probable ABC transporter, ATP-binding subunit"/>
    <property type="match status" value="1"/>
</dbReference>
<comment type="caution">
    <text evidence="6">The sequence shown here is derived from an EMBL/GenBank/DDBJ whole genome shotgun (WGS) entry which is preliminary data.</text>
</comment>
<dbReference type="InterPro" id="IPR008995">
    <property type="entry name" value="Mo/tungstate-bd_C_term_dom"/>
</dbReference>
<feature type="domain" description="ABC transporter" evidence="5">
    <location>
        <begin position="2"/>
        <end position="244"/>
    </location>
</feature>
<evidence type="ECO:0000259" key="5">
    <source>
        <dbReference type="PROSITE" id="PS50893"/>
    </source>
</evidence>
<keyword evidence="1" id="KW-0813">Transport</keyword>
<dbReference type="GO" id="GO:0016887">
    <property type="term" value="F:ATP hydrolysis activity"/>
    <property type="evidence" value="ECO:0007669"/>
    <property type="project" value="InterPro"/>
</dbReference>
<dbReference type="Pfam" id="PF00005">
    <property type="entry name" value="ABC_tran"/>
    <property type="match status" value="1"/>
</dbReference>
<dbReference type="Proteomes" id="UP001143463">
    <property type="component" value="Unassembled WGS sequence"/>
</dbReference>
<dbReference type="InterPro" id="IPR017871">
    <property type="entry name" value="ABC_transporter-like_CS"/>
</dbReference>
<dbReference type="InterPro" id="IPR050093">
    <property type="entry name" value="ABC_SmlMolc_Importer"/>
</dbReference>
<evidence type="ECO:0000313" key="6">
    <source>
        <dbReference type="EMBL" id="GLL14475.1"/>
    </source>
</evidence>
<reference evidence="6" key="2">
    <citation type="submission" date="2023-01" db="EMBL/GenBank/DDBJ databases">
        <authorList>
            <person name="Sun Q."/>
            <person name="Evtushenko L."/>
        </authorList>
    </citation>
    <scope>NUCLEOTIDE SEQUENCE</scope>
    <source>
        <strain evidence="6">VKM Ac-1069</strain>
    </source>
</reference>
<reference evidence="6" key="1">
    <citation type="journal article" date="2014" name="Int. J. Syst. Evol. Microbiol.">
        <title>Complete genome sequence of Corynebacterium casei LMG S-19264T (=DSM 44701T), isolated from a smear-ripened cheese.</title>
        <authorList>
            <consortium name="US DOE Joint Genome Institute (JGI-PGF)"/>
            <person name="Walter F."/>
            <person name="Albersmeier A."/>
            <person name="Kalinowski J."/>
            <person name="Ruckert C."/>
        </authorList>
    </citation>
    <scope>NUCLEOTIDE SEQUENCE</scope>
    <source>
        <strain evidence="6">VKM Ac-1069</strain>
    </source>
</reference>
<evidence type="ECO:0000256" key="3">
    <source>
        <dbReference type="ARBA" id="ARBA00022840"/>
    </source>
</evidence>
<dbReference type="RefSeq" id="WP_051737984.1">
    <property type="nucleotide sequence ID" value="NZ_BAAAUZ010000032.1"/>
</dbReference>
<evidence type="ECO:0000256" key="2">
    <source>
        <dbReference type="ARBA" id="ARBA00022741"/>
    </source>
</evidence>
<dbReference type="SUPFAM" id="SSF50331">
    <property type="entry name" value="MOP-like"/>
    <property type="match status" value="1"/>
</dbReference>
<dbReference type="SMART" id="SM00382">
    <property type="entry name" value="AAA"/>
    <property type="match status" value="1"/>
</dbReference>
<dbReference type="InterPro" id="IPR027417">
    <property type="entry name" value="P-loop_NTPase"/>
</dbReference>
<organism evidence="6 7">
    <name type="scientific">Pseudonocardia halophobica</name>
    <dbReference type="NCBI Taxonomy" id="29401"/>
    <lineage>
        <taxon>Bacteria</taxon>
        <taxon>Bacillati</taxon>
        <taxon>Actinomycetota</taxon>
        <taxon>Actinomycetes</taxon>
        <taxon>Pseudonocardiales</taxon>
        <taxon>Pseudonocardiaceae</taxon>
        <taxon>Pseudonocardia</taxon>
    </lineage>
</organism>
<keyword evidence="3" id="KW-0067">ATP-binding</keyword>
<evidence type="ECO:0000256" key="4">
    <source>
        <dbReference type="ARBA" id="ARBA00066388"/>
    </source>
</evidence>
<dbReference type="PROSITE" id="PS00211">
    <property type="entry name" value="ABC_TRANSPORTER_1"/>
    <property type="match status" value="1"/>
</dbReference>
<dbReference type="EC" id="7.6.2.9" evidence="4"/>
<keyword evidence="7" id="KW-1185">Reference proteome</keyword>
<dbReference type="AlphaFoldDB" id="A0A9W6L7T3"/>
<protein>
    <recommendedName>
        <fullName evidence="4">ABC-type quaternary amine transporter</fullName>
        <ecNumber evidence="4">7.6.2.9</ecNumber>
    </recommendedName>
</protein>
<evidence type="ECO:0000256" key="1">
    <source>
        <dbReference type="ARBA" id="ARBA00022448"/>
    </source>
</evidence>
<dbReference type="PROSITE" id="PS50893">
    <property type="entry name" value="ABC_TRANSPORTER_2"/>
    <property type="match status" value="1"/>
</dbReference>
<dbReference type="PANTHER" id="PTHR42781">
    <property type="entry name" value="SPERMIDINE/PUTRESCINE IMPORT ATP-BINDING PROTEIN POTA"/>
    <property type="match status" value="1"/>
</dbReference>
<proteinExistence type="predicted"/>
<dbReference type="InterPro" id="IPR003593">
    <property type="entry name" value="AAA+_ATPase"/>
</dbReference>
<dbReference type="EMBL" id="BSFQ01000032">
    <property type="protein sequence ID" value="GLL14475.1"/>
    <property type="molecule type" value="Genomic_DNA"/>
</dbReference>
<dbReference type="Gene3D" id="3.40.50.300">
    <property type="entry name" value="P-loop containing nucleotide triphosphate hydrolases"/>
    <property type="match status" value="1"/>
</dbReference>
<dbReference type="Gene3D" id="2.40.50.100">
    <property type="match status" value="1"/>
</dbReference>
<keyword evidence="2" id="KW-0547">Nucleotide-binding</keyword>
<evidence type="ECO:0000313" key="7">
    <source>
        <dbReference type="Proteomes" id="UP001143463"/>
    </source>
</evidence>
<dbReference type="Pfam" id="PF08402">
    <property type="entry name" value="TOBE_2"/>
    <property type="match status" value="1"/>
</dbReference>
<dbReference type="InterPro" id="IPR013611">
    <property type="entry name" value="Transp-assoc_OB_typ2"/>
</dbReference>